<dbReference type="SUPFAM" id="SSF53822">
    <property type="entry name" value="Periplasmic binding protein-like I"/>
    <property type="match status" value="1"/>
</dbReference>
<dbReference type="OrthoDB" id="6158979at2759"/>
<evidence type="ECO:0000256" key="1">
    <source>
        <dbReference type="SAM" id="MobiDB-lite"/>
    </source>
</evidence>
<gene>
    <name evidence="2" type="ORF">CUNI_LOCUS20211</name>
</gene>
<feature type="non-terminal residue" evidence="2">
    <location>
        <position position="444"/>
    </location>
</feature>
<reference evidence="2" key="1">
    <citation type="submission" date="2021-04" db="EMBL/GenBank/DDBJ databases">
        <authorList>
            <consortium name="Molecular Ecology Group"/>
        </authorList>
    </citation>
    <scope>NUCLEOTIDE SEQUENCE</scope>
</reference>
<proteinExistence type="predicted"/>
<feature type="region of interest" description="Disordered" evidence="1">
    <location>
        <begin position="1"/>
        <end position="26"/>
    </location>
</feature>
<evidence type="ECO:0000313" key="2">
    <source>
        <dbReference type="EMBL" id="CAG5134653.1"/>
    </source>
</evidence>
<keyword evidence="3" id="KW-1185">Reference proteome</keyword>
<dbReference type="AlphaFoldDB" id="A0A8S3ZY99"/>
<dbReference type="InterPro" id="IPR028082">
    <property type="entry name" value="Peripla_BP_I"/>
</dbReference>
<organism evidence="2 3">
    <name type="scientific">Candidula unifasciata</name>
    <dbReference type="NCBI Taxonomy" id="100452"/>
    <lineage>
        <taxon>Eukaryota</taxon>
        <taxon>Metazoa</taxon>
        <taxon>Spiralia</taxon>
        <taxon>Lophotrochozoa</taxon>
        <taxon>Mollusca</taxon>
        <taxon>Gastropoda</taxon>
        <taxon>Heterobranchia</taxon>
        <taxon>Euthyneura</taxon>
        <taxon>Panpulmonata</taxon>
        <taxon>Eupulmonata</taxon>
        <taxon>Stylommatophora</taxon>
        <taxon>Helicina</taxon>
        <taxon>Helicoidea</taxon>
        <taxon>Geomitridae</taxon>
        <taxon>Candidula</taxon>
    </lineage>
</organism>
<comment type="caution">
    <text evidence="2">The sequence shown here is derived from an EMBL/GenBank/DDBJ whole genome shotgun (WGS) entry which is preliminary data.</text>
</comment>
<feature type="compositionally biased region" description="Polar residues" evidence="1">
    <location>
        <begin position="8"/>
        <end position="24"/>
    </location>
</feature>
<accession>A0A8S3ZY99</accession>
<name>A0A8S3ZY99_9EUPU</name>
<dbReference type="Proteomes" id="UP000678393">
    <property type="component" value="Unassembled WGS sequence"/>
</dbReference>
<dbReference type="EMBL" id="CAJHNH020007446">
    <property type="protein sequence ID" value="CAG5134653.1"/>
    <property type="molecule type" value="Genomic_DNA"/>
</dbReference>
<protein>
    <submittedName>
        <fullName evidence="2">Uncharacterized protein</fullName>
    </submittedName>
</protein>
<sequence>MIDDRTPDPSSVFSAPQIHPTDNSGIRRHQYCNLNTQSNNTGYLESYKHQCHHIERPHHASQHKIVLKHQDHQTDRQNHQNQKEVFLKHQCDDFQTEDTLFHHKSIPNNPHDKLVPQKGTFKYTIPRNHSFEYTKLKTGNCDKIIIHNHSSERPVVKKTLCELKKYPHIYLANYLCRIHNSKCDLHRSISTFQRVILFIKLIVGSARQCFPRNFPLCATLFLSILVLQITSTSSAASVPVISSSPSNLQLNIGILVAESSDESFITRLRQDSNKAIEDFRNFIQLTEGVSNPTPLQVNCEIFSFNSTRNALSNLDKIFSNASIHAVLGVSTYDMHSSLILQAEVFDKAYFPVNSFIFTLTKTQSRSFAPTFTQRGKMLAVILDTYKWQKLHIIFSNHNIWQDFATHLYLVMTSLDFKVTLGKAVSVPITVESAHIPLKDVGQVK</sequence>
<evidence type="ECO:0000313" key="3">
    <source>
        <dbReference type="Proteomes" id="UP000678393"/>
    </source>
</evidence>